<evidence type="ECO:0000256" key="6">
    <source>
        <dbReference type="ARBA" id="ARBA00023242"/>
    </source>
</evidence>
<evidence type="ECO:0000256" key="4">
    <source>
        <dbReference type="ARBA" id="ARBA00022552"/>
    </source>
</evidence>
<comment type="subunit">
    <text evidence="7">Monomer and homodimer.</text>
</comment>
<accession>A0ABN7NSI6</accession>
<sequence>MLHFLGVCRKRNWVALHDGSSLGPRQATNVGSSNQDIVFTGLTPSRPCPRDGKIPQAPWNRRKWIVCTLDLSELEAHTKLVSNIHKFHASFARVSAMVDKLCDSGIYEKLDAEGRVKYDLFMSYALNSLFWMYLRTKGRNPAQTPVKSEINRVKEYFDKFQKIKDRKTIMPRVNQDVAKRFIRSGLWEPKDKKQRE</sequence>
<dbReference type="Pfam" id="PF04000">
    <property type="entry name" value="Sas10_Utp3"/>
    <property type="match status" value="1"/>
</dbReference>
<evidence type="ECO:0000313" key="8">
    <source>
        <dbReference type="EMBL" id="CAG2056532.1"/>
    </source>
</evidence>
<dbReference type="EMBL" id="CAJPIN010003995">
    <property type="protein sequence ID" value="CAG2056532.1"/>
    <property type="molecule type" value="Genomic_DNA"/>
</dbReference>
<dbReference type="InterPro" id="IPR007146">
    <property type="entry name" value="Sas10/Utp3/C1D"/>
</dbReference>
<keyword evidence="5 7" id="KW-0694">RNA-binding</keyword>
<comment type="caution">
    <text evidence="8">The sequence shown here is derived from an EMBL/GenBank/DDBJ whole genome shotgun (WGS) entry which is preliminary data.</text>
</comment>
<evidence type="ECO:0000256" key="2">
    <source>
        <dbReference type="ARBA" id="ARBA00009154"/>
    </source>
</evidence>
<reference evidence="8" key="1">
    <citation type="submission" date="2021-03" db="EMBL/GenBank/DDBJ databases">
        <authorList>
            <person name="Tran Van P."/>
        </authorList>
    </citation>
    <scope>NUCLEOTIDE SEQUENCE</scope>
</reference>
<gene>
    <name evidence="8" type="ORF">TPAB3V08_LOCUS3522</name>
</gene>
<dbReference type="Proteomes" id="UP001153148">
    <property type="component" value="Unassembled WGS sequence"/>
</dbReference>
<evidence type="ECO:0000256" key="5">
    <source>
        <dbReference type="ARBA" id="ARBA00022884"/>
    </source>
</evidence>
<dbReference type="PANTHER" id="PTHR15341:SF3">
    <property type="entry name" value="NUCLEAR NUCLEIC ACID-BINDING PROTEIN C1D"/>
    <property type="match status" value="1"/>
</dbReference>
<comment type="subcellular location">
    <subcellularLocation>
        <location evidence="7">Cytoplasm</location>
    </subcellularLocation>
    <subcellularLocation>
        <location evidence="7">Nucleus</location>
        <location evidence="7">Nucleolus</location>
    </subcellularLocation>
    <subcellularLocation>
        <location evidence="1 7">Nucleus</location>
    </subcellularLocation>
</comment>
<protein>
    <recommendedName>
        <fullName evidence="3 7">Nuclear nucleic acid-binding protein C1D</fullName>
    </recommendedName>
</protein>
<evidence type="ECO:0000313" key="9">
    <source>
        <dbReference type="Proteomes" id="UP001153148"/>
    </source>
</evidence>
<keyword evidence="7" id="KW-0963">Cytoplasm</keyword>
<evidence type="ECO:0000256" key="3">
    <source>
        <dbReference type="ARBA" id="ARBA00015212"/>
    </source>
</evidence>
<evidence type="ECO:0000256" key="7">
    <source>
        <dbReference type="RuleBase" id="RU368003"/>
    </source>
</evidence>
<keyword evidence="6 7" id="KW-0539">Nucleus</keyword>
<dbReference type="PANTHER" id="PTHR15341">
    <property type="entry name" value="SUN-COR STEROID HORMONE RECEPTOR CO-REPRESSOR"/>
    <property type="match status" value="1"/>
</dbReference>
<proteinExistence type="inferred from homology"/>
<comment type="function">
    <text evidence="7">Plays a role in the recruitment of the exosome to pre-rRNA to mediate the 3'-5' end processing of the 5.8S rRNA.</text>
</comment>
<dbReference type="InterPro" id="IPR011082">
    <property type="entry name" value="Exosome-assoc_fac/DNA_repair"/>
</dbReference>
<keyword evidence="4 7" id="KW-0698">rRNA processing</keyword>
<comment type="similarity">
    <text evidence="2 7">Belongs to the C1D family.</text>
</comment>
<keyword evidence="7" id="KW-0238">DNA-binding</keyword>
<evidence type="ECO:0000256" key="1">
    <source>
        <dbReference type="ARBA" id="ARBA00004123"/>
    </source>
</evidence>
<organism evidence="8 9">
    <name type="scientific">Timema podura</name>
    <name type="common">Walking stick</name>
    <dbReference type="NCBI Taxonomy" id="61482"/>
    <lineage>
        <taxon>Eukaryota</taxon>
        <taxon>Metazoa</taxon>
        <taxon>Ecdysozoa</taxon>
        <taxon>Arthropoda</taxon>
        <taxon>Hexapoda</taxon>
        <taxon>Insecta</taxon>
        <taxon>Pterygota</taxon>
        <taxon>Neoptera</taxon>
        <taxon>Polyneoptera</taxon>
        <taxon>Phasmatodea</taxon>
        <taxon>Timematodea</taxon>
        <taxon>Timematoidea</taxon>
        <taxon>Timematidae</taxon>
        <taxon>Timema</taxon>
    </lineage>
</organism>
<name>A0ABN7NSI6_TIMPD</name>
<keyword evidence="9" id="KW-1185">Reference proteome</keyword>